<evidence type="ECO:0000256" key="5">
    <source>
        <dbReference type="ARBA" id="ARBA00022833"/>
    </source>
</evidence>
<keyword evidence="7 8" id="KW-0472">Membrane</keyword>
<dbReference type="GO" id="GO:0006612">
    <property type="term" value="P:protein targeting to membrane"/>
    <property type="evidence" value="ECO:0007669"/>
    <property type="project" value="TreeGrafter"/>
</dbReference>
<evidence type="ECO:0000256" key="2">
    <source>
        <dbReference type="ARBA" id="ARBA00022692"/>
    </source>
</evidence>
<dbReference type="eggNOG" id="ENOG502S6AA">
    <property type="taxonomic scope" value="Eukaryota"/>
</dbReference>
<dbReference type="GO" id="GO:0016020">
    <property type="term" value="C:membrane"/>
    <property type="evidence" value="ECO:0007669"/>
    <property type="project" value="UniProtKB-SubCell"/>
</dbReference>
<proteinExistence type="predicted"/>
<dbReference type="Ensembl" id="ENSSHAT00000018522.2">
    <property type="protein sequence ID" value="ENSSHAP00000018370.2"/>
    <property type="gene ID" value="ENSSHAG00000015591.2"/>
</dbReference>
<evidence type="ECO:0000313" key="11">
    <source>
        <dbReference type="Proteomes" id="UP000007648"/>
    </source>
</evidence>
<reference evidence="10" key="2">
    <citation type="submission" date="2025-08" db="UniProtKB">
        <authorList>
            <consortium name="Ensembl"/>
        </authorList>
    </citation>
    <scope>IDENTIFICATION</scope>
</reference>
<feature type="transmembrane region" description="Helical" evidence="8">
    <location>
        <begin position="194"/>
        <end position="215"/>
    </location>
</feature>
<dbReference type="InterPro" id="IPR026096">
    <property type="entry name" value="R-trans_p"/>
</dbReference>
<dbReference type="GO" id="GO:0001580">
    <property type="term" value="P:detection of chemical stimulus involved in sensory perception of bitter taste"/>
    <property type="evidence" value="ECO:0007669"/>
    <property type="project" value="TreeGrafter"/>
</dbReference>
<keyword evidence="5" id="KW-0862">Zinc</keyword>
<dbReference type="CTD" id="64108"/>
<keyword evidence="11" id="KW-1185">Reference proteome</keyword>
<reference evidence="10 11" key="1">
    <citation type="journal article" date="2011" name="Proc. Natl. Acad. Sci. U.S.A.">
        <title>Genetic diversity and population structure of the endangered marsupial Sarcophilus harrisii (Tasmanian devil).</title>
        <authorList>
            <person name="Miller W."/>
            <person name="Hayes V.M."/>
            <person name="Ratan A."/>
            <person name="Petersen D.C."/>
            <person name="Wittekindt N.E."/>
            <person name="Miller J."/>
            <person name="Walenz B."/>
            <person name="Knight J."/>
            <person name="Qi J."/>
            <person name="Zhao F."/>
            <person name="Wang Q."/>
            <person name="Bedoya-Reina O.C."/>
            <person name="Katiyar N."/>
            <person name="Tomsho L.P."/>
            <person name="Kasson L.M."/>
            <person name="Hardie R.A."/>
            <person name="Woodbridge P."/>
            <person name="Tindall E.A."/>
            <person name="Bertelsen M.F."/>
            <person name="Dixon D."/>
            <person name="Pyecroft S."/>
            <person name="Helgen K.M."/>
            <person name="Lesk A.M."/>
            <person name="Pringle T.H."/>
            <person name="Patterson N."/>
            <person name="Zhang Y."/>
            <person name="Kreiss A."/>
            <person name="Woods G.M."/>
            <person name="Jones M.E."/>
            <person name="Schuster S.C."/>
        </authorList>
    </citation>
    <scope>NUCLEOTIDE SEQUENCE [LARGE SCALE GENOMIC DNA]</scope>
</reference>
<dbReference type="PANTHER" id="PTHR14402">
    <property type="entry name" value="RECEPTOR TRANSPORTING PROTEIN"/>
    <property type="match status" value="1"/>
</dbReference>
<gene>
    <name evidence="10" type="primary">RTP4</name>
</gene>
<dbReference type="RefSeq" id="XP_012402128.1">
    <property type="nucleotide sequence ID" value="XM_012546674.1"/>
</dbReference>
<sequence length="219" mass="24906">MIKDMDLWEQTFQRIIREKKPHHRWKLKVDDNLEVKSLRPGWKQYTQKGLARFRCSLCGRSWVSAQVLILFWMCLKEPYGRVKMRVFAQRCQRCSTALFEEPEFSPEGIEKILGCLVVRILLKCYRESAGAPVPREDPLREILVAGPHDAGNCEACLVGISCPSQSDGKVSKALPRRPHNSAQYQQPASKRGKLLLLLSLCIVIVFVVLMVTLGVTGLL</sequence>
<dbReference type="STRING" id="9305.ENSSHAP00000018370"/>
<evidence type="ECO:0000256" key="4">
    <source>
        <dbReference type="ARBA" id="ARBA00022771"/>
    </source>
</evidence>
<dbReference type="Proteomes" id="UP000007648">
    <property type="component" value="Unassembled WGS sequence"/>
</dbReference>
<keyword evidence="3" id="KW-0479">Metal-binding</keyword>
<reference evidence="10" key="3">
    <citation type="submission" date="2025-09" db="UniProtKB">
        <authorList>
            <consortium name="Ensembl"/>
        </authorList>
    </citation>
    <scope>IDENTIFICATION</scope>
</reference>
<evidence type="ECO:0000259" key="9">
    <source>
        <dbReference type="SMART" id="SM01328"/>
    </source>
</evidence>
<dbReference type="HOGENOM" id="CLU_045693_1_0_1"/>
<keyword evidence="6 8" id="KW-1133">Transmembrane helix</keyword>
<name>G3WSG5_SARHA</name>
<feature type="domain" description="3CxxC-type" evidence="9">
    <location>
        <begin position="48"/>
        <end position="159"/>
    </location>
</feature>
<dbReference type="GeneID" id="105750067"/>
<dbReference type="InParanoid" id="G3WSG5"/>
<dbReference type="PANTHER" id="PTHR14402:SF8">
    <property type="entry name" value="RECEPTOR-TRANSPORTING PROTEIN 4"/>
    <property type="match status" value="1"/>
</dbReference>
<dbReference type="OrthoDB" id="8121437at2759"/>
<dbReference type="Pfam" id="PF13695">
    <property type="entry name" value="Zn_ribbon_3CxxC"/>
    <property type="match status" value="1"/>
</dbReference>
<dbReference type="GO" id="GO:0051205">
    <property type="term" value="P:protein insertion into membrane"/>
    <property type="evidence" value="ECO:0007669"/>
    <property type="project" value="TreeGrafter"/>
</dbReference>
<dbReference type="InterPro" id="IPR027377">
    <property type="entry name" value="ZAR1/RTP1-5-like_Znf-3CxxC"/>
</dbReference>
<evidence type="ECO:0000256" key="7">
    <source>
        <dbReference type="ARBA" id="ARBA00023136"/>
    </source>
</evidence>
<accession>G3WSG5</accession>
<protein>
    <submittedName>
        <fullName evidence="10">Receptor transporter protein 4</fullName>
    </submittedName>
</protein>
<keyword evidence="4" id="KW-0863">Zinc-finger</keyword>
<dbReference type="GeneTree" id="ENSGT00940000162454"/>
<comment type="subcellular location">
    <subcellularLocation>
        <location evidence="1">Membrane</location>
        <topology evidence="1">Single-pass membrane protein</topology>
    </subcellularLocation>
</comment>
<dbReference type="FunCoup" id="G3WSG5">
    <property type="interactions" value="335"/>
</dbReference>
<evidence type="ECO:0000256" key="1">
    <source>
        <dbReference type="ARBA" id="ARBA00004167"/>
    </source>
</evidence>
<dbReference type="GO" id="GO:0008270">
    <property type="term" value="F:zinc ion binding"/>
    <property type="evidence" value="ECO:0007669"/>
    <property type="project" value="UniProtKB-KW"/>
</dbReference>
<dbReference type="KEGG" id="shr:105750067"/>
<dbReference type="SMART" id="SM01328">
    <property type="entry name" value="zf-3CxxC"/>
    <property type="match status" value="1"/>
</dbReference>
<organism evidence="10 11">
    <name type="scientific">Sarcophilus harrisii</name>
    <name type="common">Tasmanian devil</name>
    <name type="synonym">Sarcophilus laniarius</name>
    <dbReference type="NCBI Taxonomy" id="9305"/>
    <lineage>
        <taxon>Eukaryota</taxon>
        <taxon>Metazoa</taxon>
        <taxon>Chordata</taxon>
        <taxon>Craniata</taxon>
        <taxon>Vertebrata</taxon>
        <taxon>Euteleostomi</taxon>
        <taxon>Mammalia</taxon>
        <taxon>Metatheria</taxon>
        <taxon>Dasyuromorphia</taxon>
        <taxon>Dasyuridae</taxon>
        <taxon>Sarcophilus</taxon>
    </lineage>
</organism>
<evidence type="ECO:0000313" key="10">
    <source>
        <dbReference type="Ensembl" id="ENSSHAP00000018370.2"/>
    </source>
</evidence>
<evidence type="ECO:0000256" key="6">
    <source>
        <dbReference type="ARBA" id="ARBA00022989"/>
    </source>
</evidence>
<dbReference type="GO" id="GO:0031849">
    <property type="term" value="F:olfactory receptor binding"/>
    <property type="evidence" value="ECO:0007669"/>
    <property type="project" value="TreeGrafter"/>
</dbReference>
<keyword evidence="2 8" id="KW-0812">Transmembrane</keyword>
<evidence type="ECO:0000256" key="8">
    <source>
        <dbReference type="SAM" id="Phobius"/>
    </source>
</evidence>
<dbReference type="AlphaFoldDB" id="G3WSG5"/>
<evidence type="ECO:0000256" key="3">
    <source>
        <dbReference type="ARBA" id="ARBA00022723"/>
    </source>
</evidence>